<evidence type="ECO:0000259" key="1">
    <source>
        <dbReference type="Pfam" id="PF13649"/>
    </source>
</evidence>
<evidence type="ECO:0000313" key="2">
    <source>
        <dbReference type="EMBL" id="ADQ14660.1"/>
    </source>
</evidence>
<keyword evidence="2" id="KW-0808">Transferase</keyword>
<dbReference type="eggNOG" id="COG2230">
    <property type="taxonomic scope" value="Bacteria"/>
</dbReference>
<dbReference type="Proteomes" id="UP000007434">
    <property type="component" value="Chromosome"/>
</dbReference>
<dbReference type="AlphaFoldDB" id="E4RKF1"/>
<dbReference type="OrthoDB" id="9772751at2"/>
<dbReference type="SUPFAM" id="SSF53335">
    <property type="entry name" value="S-adenosyl-L-methionine-dependent methyltransferases"/>
    <property type="match status" value="1"/>
</dbReference>
<keyword evidence="2" id="KW-0489">Methyltransferase</keyword>
<protein>
    <submittedName>
        <fullName evidence="2">Methyltransferase type 11</fullName>
    </submittedName>
</protein>
<dbReference type="GO" id="GO:0008168">
    <property type="term" value="F:methyltransferase activity"/>
    <property type="evidence" value="ECO:0007669"/>
    <property type="project" value="UniProtKB-KW"/>
</dbReference>
<reference evidence="2 3" key="1">
    <citation type="submission" date="2010-11" db="EMBL/GenBank/DDBJ databases">
        <title>Complete sequence of Halanaerobium sp. sapolanicus.</title>
        <authorList>
            <consortium name="US DOE Joint Genome Institute"/>
            <person name="Lucas S."/>
            <person name="Copeland A."/>
            <person name="Lapidus A."/>
            <person name="Cheng J.-F."/>
            <person name="Bruce D."/>
            <person name="Goodwin L."/>
            <person name="Pitluck S."/>
            <person name="Davenport K."/>
            <person name="Detter J.C."/>
            <person name="Han C."/>
            <person name="Tapia R."/>
            <person name="Land M."/>
            <person name="Hauser L."/>
            <person name="Jeffries C."/>
            <person name="Kyrpides N."/>
            <person name="Ivanova N."/>
            <person name="Mikhailova N."/>
            <person name="Begemann M.B."/>
            <person name="Mormile M.R."/>
            <person name="Wall J.D."/>
            <person name="Elias D.A."/>
            <person name="Woyke T."/>
        </authorList>
    </citation>
    <scope>NUCLEOTIDE SEQUENCE [LARGE SCALE GENOMIC DNA]</scope>
    <source>
        <strain evidence="3">sapolanicus</strain>
    </source>
</reference>
<evidence type="ECO:0000313" key="3">
    <source>
        <dbReference type="Proteomes" id="UP000007434"/>
    </source>
</evidence>
<reference evidence="2 3" key="2">
    <citation type="journal article" date="2011" name="J. Bacteriol.">
        <title>Complete Genome Sequence of the Haloalkaliphilic, Hydrogen Producing Halanaerobium hydrogenoformans.</title>
        <authorList>
            <person name="Brown S.D."/>
            <person name="Begemann M.B."/>
            <person name="Mormile M.R."/>
            <person name="Wall J.D."/>
            <person name="Han C.S."/>
            <person name="Goodwin L.A."/>
            <person name="Pitluck S."/>
            <person name="Land M.L."/>
            <person name="Hauser L.J."/>
            <person name="Elias D.A."/>
        </authorList>
    </citation>
    <scope>NUCLEOTIDE SEQUENCE [LARGE SCALE GENOMIC DNA]</scope>
    <source>
        <strain evidence="3">sapolanicus</strain>
    </source>
</reference>
<proteinExistence type="predicted"/>
<dbReference type="GO" id="GO:0032259">
    <property type="term" value="P:methylation"/>
    <property type="evidence" value="ECO:0007669"/>
    <property type="project" value="UniProtKB-KW"/>
</dbReference>
<accession>E4RKF1</accession>
<dbReference type="CDD" id="cd02440">
    <property type="entry name" value="AdoMet_MTases"/>
    <property type="match status" value="1"/>
</dbReference>
<dbReference type="RefSeq" id="WP_013405742.1">
    <property type="nucleotide sequence ID" value="NC_014654.1"/>
</dbReference>
<dbReference type="PANTHER" id="PTHR44068">
    <property type="entry name" value="ZGC:194242"/>
    <property type="match status" value="1"/>
</dbReference>
<organism evidence="2 3">
    <name type="scientific">Halanaerobium hydrogeniformans</name>
    <name type="common">Halanaerobium sp. (strain sapolanicus)</name>
    <dbReference type="NCBI Taxonomy" id="656519"/>
    <lineage>
        <taxon>Bacteria</taxon>
        <taxon>Bacillati</taxon>
        <taxon>Bacillota</taxon>
        <taxon>Clostridia</taxon>
        <taxon>Halanaerobiales</taxon>
        <taxon>Halanaerobiaceae</taxon>
        <taxon>Halanaerobium</taxon>
    </lineage>
</organism>
<dbReference type="Gene3D" id="3.40.50.150">
    <property type="entry name" value="Vaccinia Virus protein VP39"/>
    <property type="match status" value="1"/>
</dbReference>
<dbReference type="EMBL" id="CP002304">
    <property type="protein sequence ID" value="ADQ14660.1"/>
    <property type="molecule type" value="Genomic_DNA"/>
</dbReference>
<dbReference type="InterPro" id="IPR041698">
    <property type="entry name" value="Methyltransf_25"/>
</dbReference>
<dbReference type="Pfam" id="PF13649">
    <property type="entry name" value="Methyltransf_25"/>
    <property type="match status" value="1"/>
</dbReference>
<dbReference type="KEGG" id="has:Halsa_1232"/>
<name>E4RKF1_HALHG</name>
<feature type="domain" description="Methyltransferase" evidence="1">
    <location>
        <begin position="42"/>
        <end position="136"/>
    </location>
</feature>
<sequence>MKEVELLIDFHKNAKRQGPGSPSDTLKAFNFMDISKKKSLKVADIGCGTGAQTITLAQNIEGEITAVDLFPEFLAKLNLKTKEQGLEDKITTVKKPMENLSFDKEEFDIIWSEGAVYIMGFEAGIKNWKYFLKTGGYIALSEITWTTNSRPSEIDQYWNNEYPEIDTASKKIKILEENDFSPIGYFILSEDSWIENYYKPMEERFDDFLSKHNNSEIAKNMIDNQKEEIRKYKEYKDYLSYGFYIAKKVSNE</sequence>
<dbReference type="HOGENOM" id="CLU_073559_0_0_9"/>
<dbReference type="InterPro" id="IPR050447">
    <property type="entry name" value="Erg6_SMT_methyltransf"/>
</dbReference>
<dbReference type="InterPro" id="IPR029063">
    <property type="entry name" value="SAM-dependent_MTases_sf"/>
</dbReference>
<dbReference type="STRING" id="656519.Halsa_1232"/>
<dbReference type="PANTHER" id="PTHR44068:SF11">
    <property type="entry name" value="GERANYL DIPHOSPHATE 2-C-METHYLTRANSFERASE"/>
    <property type="match status" value="1"/>
</dbReference>
<gene>
    <name evidence="2" type="ordered locus">Halsa_1232</name>
</gene>
<keyword evidence="3" id="KW-1185">Reference proteome</keyword>